<dbReference type="Proteomes" id="UP000290037">
    <property type="component" value="Unassembled WGS sequence"/>
</dbReference>
<evidence type="ECO:0000313" key="4">
    <source>
        <dbReference type="Proteomes" id="UP000290037"/>
    </source>
</evidence>
<reference evidence="1 4" key="3">
    <citation type="submission" date="2018-07" db="EMBL/GenBank/DDBJ databases">
        <title>Leeuwenhoekiella genomics.</title>
        <authorList>
            <person name="Tahon G."/>
            <person name="Willems A."/>
        </authorList>
    </citation>
    <scope>NUCLEOTIDE SEQUENCE [LARGE SCALE GENOMIC DNA]</scope>
    <source>
        <strain evidence="1 4">LMG 24856</strain>
    </source>
</reference>
<dbReference type="EMBL" id="FQXT01000001">
    <property type="protein sequence ID" value="SHH50988.1"/>
    <property type="molecule type" value="Genomic_DNA"/>
</dbReference>
<name>A0A1M5TJY2_9FLAO</name>
<accession>A0A1M5TJY2</accession>
<dbReference type="AlphaFoldDB" id="A0A1M5TJY2"/>
<organism evidence="2 3">
    <name type="scientific">Leeuwenhoekiella palythoae</name>
    <dbReference type="NCBI Taxonomy" id="573501"/>
    <lineage>
        <taxon>Bacteria</taxon>
        <taxon>Pseudomonadati</taxon>
        <taxon>Bacteroidota</taxon>
        <taxon>Flavobacteriia</taxon>
        <taxon>Flavobacteriales</taxon>
        <taxon>Flavobacteriaceae</taxon>
        <taxon>Leeuwenhoekiella</taxon>
    </lineage>
</organism>
<keyword evidence="4" id="KW-1185">Reference proteome</keyword>
<reference evidence="3" key="1">
    <citation type="submission" date="2016-11" db="EMBL/GenBank/DDBJ databases">
        <authorList>
            <person name="Varghese N."/>
            <person name="Submissions S."/>
        </authorList>
    </citation>
    <scope>NUCLEOTIDE SEQUENCE [LARGE SCALE GENOMIC DNA]</scope>
    <source>
        <strain evidence="3">DSM 19859</strain>
    </source>
</reference>
<sequence length="52" mass="5768">MAISNCLFSPTSENPCGFSVWCVLAKLSAKTTQLLIAETVSHKTEKKLWKLI</sequence>
<evidence type="ECO:0000313" key="3">
    <source>
        <dbReference type="Proteomes" id="UP000184240"/>
    </source>
</evidence>
<evidence type="ECO:0000313" key="2">
    <source>
        <dbReference type="EMBL" id="SHH50988.1"/>
    </source>
</evidence>
<dbReference type="Proteomes" id="UP000184240">
    <property type="component" value="Unassembled WGS sequence"/>
</dbReference>
<protein>
    <submittedName>
        <fullName evidence="2">Uncharacterized protein</fullName>
    </submittedName>
</protein>
<reference evidence="2" key="2">
    <citation type="submission" date="2016-11" db="EMBL/GenBank/DDBJ databases">
        <authorList>
            <person name="Jaros S."/>
            <person name="Januszkiewicz K."/>
            <person name="Wedrychowicz H."/>
        </authorList>
    </citation>
    <scope>NUCLEOTIDE SEQUENCE [LARGE SCALE GENOMIC DNA]</scope>
    <source>
        <strain evidence="2">DSM 19859</strain>
    </source>
</reference>
<gene>
    <name evidence="1" type="ORF">DSM01_2098</name>
    <name evidence="2" type="ORF">SAMN04487999_0377</name>
</gene>
<dbReference type="EMBL" id="QOVN01000004">
    <property type="protein sequence ID" value="RXG28637.1"/>
    <property type="molecule type" value="Genomic_DNA"/>
</dbReference>
<proteinExistence type="predicted"/>
<evidence type="ECO:0000313" key="1">
    <source>
        <dbReference type="EMBL" id="RXG28637.1"/>
    </source>
</evidence>